<dbReference type="EMBL" id="JAWJWE010000006">
    <property type="protein sequence ID" value="KAK6632866.1"/>
    <property type="molecule type" value="Genomic_DNA"/>
</dbReference>
<protein>
    <submittedName>
        <fullName evidence="2">Uncharacterized protein</fullName>
    </submittedName>
</protein>
<evidence type="ECO:0000313" key="2">
    <source>
        <dbReference type="EMBL" id="KAK6632866.1"/>
    </source>
</evidence>
<dbReference type="AlphaFoldDB" id="A0AAN8S760"/>
<sequence>MHLAKVRMHTLRVMQEEVTLRGASSPEEKEVRRRRIIEGESLESGKKTTAIGWQQSGEERDEEEEEEEGKEKSREDRNEEAEEAKEKLSRVTRKTFN</sequence>
<evidence type="ECO:0000256" key="1">
    <source>
        <dbReference type="SAM" id="MobiDB-lite"/>
    </source>
</evidence>
<reference evidence="2 3" key="1">
    <citation type="submission" date="2023-10" db="EMBL/GenBank/DDBJ databases">
        <title>Genomes of two closely related lineages of the louse Polyplax serrata with different host specificities.</title>
        <authorList>
            <person name="Martinu J."/>
            <person name="Tarabai H."/>
            <person name="Stefka J."/>
            <person name="Hypsa V."/>
        </authorList>
    </citation>
    <scope>NUCLEOTIDE SEQUENCE [LARGE SCALE GENOMIC DNA]</scope>
    <source>
        <strain evidence="2">HR10_N</strain>
    </source>
</reference>
<dbReference type="Proteomes" id="UP001372834">
    <property type="component" value="Unassembled WGS sequence"/>
</dbReference>
<comment type="caution">
    <text evidence="2">The sequence shown here is derived from an EMBL/GenBank/DDBJ whole genome shotgun (WGS) entry which is preliminary data.</text>
</comment>
<feature type="compositionally biased region" description="Acidic residues" evidence="1">
    <location>
        <begin position="59"/>
        <end position="68"/>
    </location>
</feature>
<gene>
    <name evidence="2" type="ORF">RUM43_012605</name>
</gene>
<feature type="region of interest" description="Disordered" evidence="1">
    <location>
        <begin position="17"/>
        <end position="97"/>
    </location>
</feature>
<organism evidence="2 3">
    <name type="scientific">Polyplax serrata</name>
    <name type="common">Common mouse louse</name>
    <dbReference type="NCBI Taxonomy" id="468196"/>
    <lineage>
        <taxon>Eukaryota</taxon>
        <taxon>Metazoa</taxon>
        <taxon>Ecdysozoa</taxon>
        <taxon>Arthropoda</taxon>
        <taxon>Hexapoda</taxon>
        <taxon>Insecta</taxon>
        <taxon>Pterygota</taxon>
        <taxon>Neoptera</taxon>
        <taxon>Paraneoptera</taxon>
        <taxon>Psocodea</taxon>
        <taxon>Troctomorpha</taxon>
        <taxon>Phthiraptera</taxon>
        <taxon>Anoplura</taxon>
        <taxon>Polyplacidae</taxon>
        <taxon>Polyplax</taxon>
    </lineage>
</organism>
<name>A0AAN8S760_POLSC</name>
<evidence type="ECO:0000313" key="3">
    <source>
        <dbReference type="Proteomes" id="UP001372834"/>
    </source>
</evidence>
<proteinExistence type="predicted"/>
<accession>A0AAN8S760</accession>